<name>A0A2V5HBG5_ASPV1</name>
<sequence>MMPGLWTGTAILAGGMSPPSSCLHLLALSIRRASRQGPIVGSAIVNAQIKCLLFCRTWWIKKIRPLAAPYAPSFSLVVARQQQQPNVARHCQSPDG</sequence>
<dbReference type="Proteomes" id="UP000249829">
    <property type="component" value="Unassembled WGS sequence"/>
</dbReference>
<dbReference type="EMBL" id="KZ825137">
    <property type="protein sequence ID" value="PYI19134.1"/>
    <property type="molecule type" value="Genomic_DNA"/>
</dbReference>
<evidence type="ECO:0000313" key="1">
    <source>
        <dbReference type="EMBL" id="PYI19134.1"/>
    </source>
</evidence>
<organism evidence="1 2">
    <name type="scientific">Aspergillus violaceofuscus (strain CBS 115571)</name>
    <dbReference type="NCBI Taxonomy" id="1450538"/>
    <lineage>
        <taxon>Eukaryota</taxon>
        <taxon>Fungi</taxon>
        <taxon>Dikarya</taxon>
        <taxon>Ascomycota</taxon>
        <taxon>Pezizomycotina</taxon>
        <taxon>Eurotiomycetes</taxon>
        <taxon>Eurotiomycetidae</taxon>
        <taxon>Eurotiales</taxon>
        <taxon>Aspergillaceae</taxon>
        <taxon>Aspergillus</taxon>
    </lineage>
</organism>
<gene>
    <name evidence="1" type="ORF">BO99DRAFT_146943</name>
</gene>
<proteinExistence type="predicted"/>
<keyword evidence="2" id="KW-1185">Reference proteome</keyword>
<accession>A0A2V5HBG5</accession>
<evidence type="ECO:0000313" key="2">
    <source>
        <dbReference type="Proteomes" id="UP000249829"/>
    </source>
</evidence>
<protein>
    <submittedName>
        <fullName evidence="1">Uncharacterized protein</fullName>
    </submittedName>
</protein>
<dbReference type="AlphaFoldDB" id="A0A2V5HBG5"/>
<reference evidence="1 2" key="1">
    <citation type="submission" date="2018-02" db="EMBL/GenBank/DDBJ databases">
        <title>The genomes of Aspergillus section Nigri reveals drivers in fungal speciation.</title>
        <authorList>
            <consortium name="DOE Joint Genome Institute"/>
            <person name="Vesth T.C."/>
            <person name="Nybo J."/>
            <person name="Theobald S."/>
            <person name="Brandl J."/>
            <person name="Frisvad J.C."/>
            <person name="Nielsen K.F."/>
            <person name="Lyhne E.K."/>
            <person name="Kogle M.E."/>
            <person name="Kuo A."/>
            <person name="Riley R."/>
            <person name="Clum A."/>
            <person name="Nolan M."/>
            <person name="Lipzen A."/>
            <person name="Salamov A."/>
            <person name="Henrissat B."/>
            <person name="Wiebenga A."/>
            <person name="De vries R.P."/>
            <person name="Grigoriev I.V."/>
            <person name="Mortensen U.H."/>
            <person name="Andersen M.R."/>
            <person name="Baker S.E."/>
        </authorList>
    </citation>
    <scope>NUCLEOTIDE SEQUENCE [LARGE SCALE GENOMIC DNA]</scope>
    <source>
        <strain evidence="1 2">CBS 115571</strain>
    </source>
</reference>